<dbReference type="AlphaFoldDB" id="A0A0A9ZG99"/>
<organism evidence="4">
    <name type="scientific">Lygus hesperus</name>
    <name type="common">Western plant bug</name>
    <dbReference type="NCBI Taxonomy" id="30085"/>
    <lineage>
        <taxon>Eukaryota</taxon>
        <taxon>Metazoa</taxon>
        <taxon>Ecdysozoa</taxon>
        <taxon>Arthropoda</taxon>
        <taxon>Hexapoda</taxon>
        <taxon>Insecta</taxon>
        <taxon>Pterygota</taxon>
        <taxon>Neoptera</taxon>
        <taxon>Paraneoptera</taxon>
        <taxon>Hemiptera</taxon>
        <taxon>Heteroptera</taxon>
        <taxon>Panheteroptera</taxon>
        <taxon>Cimicomorpha</taxon>
        <taxon>Miridae</taxon>
        <taxon>Mirini</taxon>
        <taxon>Lygus</taxon>
    </lineage>
</organism>
<name>A0A0A9ZG99_LYGHE</name>
<dbReference type="InterPro" id="IPR029021">
    <property type="entry name" value="Prot-tyrosine_phosphatase-like"/>
</dbReference>
<reference evidence="4" key="1">
    <citation type="journal article" date="2014" name="PLoS ONE">
        <title>Transcriptome-Based Identification of ABC Transporters in the Western Tarnished Plant Bug Lygus hesperus.</title>
        <authorList>
            <person name="Hull J.J."/>
            <person name="Chaney K."/>
            <person name="Geib S.M."/>
            <person name="Fabrick J.A."/>
            <person name="Brent C.S."/>
            <person name="Walsh D."/>
            <person name="Lavine L.C."/>
        </authorList>
    </citation>
    <scope>NUCLEOTIDE SEQUENCE</scope>
</reference>
<dbReference type="PROSITE" id="PS51339">
    <property type="entry name" value="PPASE_MYOTUBULARIN"/>
    <property type="match status" value="1"/>
</dbReference>
<dbReference type="EMBL" id="GDHC01021016">
    <property type="protein sequence ID" value="JAP97612.1"/>
    <property type="molecule type" value="Transcribed_RNA"/>
</dbReference>
<protein>
    <submittedName>
        <fullName evidence="4">Myotubularin-related protein 4</fullName>
    </submittedName>
</protein>
<dbReference type="PANTHER" id="PTHR10807">
    <property type="entry name" value="MYOTUBULARIN-RELATED"/>
    <property type="match status" value="1"/>
</dbReference>
<dbReference type="InterPro" id="IPR010569">
    <property type="entry name" value="Myotubularin-like_Pase_dom"/>
</dbReference>
<accession>A0A0A9ZG99</accession>
<dbReference type="SUPFAM" id="SSF52799">
    <property type="entry name" value="(Phosphotyrosine protein) phosphatases II"/>
    <property type="match status" value="1"/>
</dbReference>
<reference evidence="5" key="3">
    <citation type="journal article" date="2016" name="Gigascience">
        <title>De novo construction of an expanded transcriptome assembly for the western tarnished plant bug, Lygus hesperus.</title>
        <authorList>
            <person name="Tassone E.E."/>
            <person name="Geib S.M."/>
            <person name="Hall B."/>
            <person name="Fabrick J.A."/>
            <person name="Brent C.S."/>
            <person name="Hull J.J."/>
        </authorList>
    </citation>
    <scope>NUCLEOTIDE SEQUENCE</scope>
</reference>
<reference evidence="4" key="2">
    <citation type="submission" date="2014-07" db="EMBL/GenBank/DDBJ databases">
        <authorList>
            <person name="Hull J."/>
        </authorList>
    </citation>
    <scope>NUCLEOTIDE SEQUENCE</scope>
</reference>
<evidence type="ECO:0000256" key="1">
    <source>
        <dbReference type="ARBA" id="ARBA00007471"/>
    </source>
</evidence>
<dbReference type="EMBL" id="GBHO01000010">
    <property type="protein sequence ID" value="JAG43594.1"/>
    <property type="molecule type" value="Transcribed_RNA"/>
</dbReference>
<comment type="similarity">
    <text evidence="1">Belongs to the protein-tyrosine phosphatase family. Non-receptor class myotubularin subfamily.</text>
</comment>
<evidence type="ECO:0000259" key="3">
    <source>
        <dbReference type="PROSITE" id="PS51339"/>
    </source>
</evidence>
<evidence type="ECO:0000313" key="5">
    <source>
        <dbReference type="EMBL" id="JAP97612.1"/>
    </source>
</evidence>
<gene>
    <name evidence="4" type="primary">mtmr4_1</name>
    <name evidence="5" type="synonym">mtmr4</name>
    <name evidence="4" type="ORF">CM83_22002</name>
    <name evidence="5" type="ORF">g.94762</name>
</gene>
<dbReference type="GO" id="GO:0005737">
    <property type="term" value="C:cytoplasm"/>
    <property type="evidence" value="ECO:0007669"/>
    <property type="project" value="TreeGrafter"/>
</dbReference>
<evidence type="ECO:0000256" key="2">
    <source>
        <dbReference type="SAM" id="MobiDB-lite"/>
    </source>
</evidence>
<feature type="region of interest" description="Disordered" evidence="2">
    <location>
        <begin position="1"/>
        <end position="29"/>
    </location>
</feature>
<dbReference type="Pfam" id="PF06602">
    <property type="entry name" value="Myotub-related"/>
    <property type="match status" value="1"/>
</dbReference>
<evidence type="ECO:0000313" key="4">
    <source>
        <dbReference type="EMBL" id="JAG43594.1"/>
    </source>
</evidence>
<dbReference type="PANTHER" id="PTHR10807:SF128">
    <property type="entry name" value="PHOSPHATIDYLINOSITOL-3,5-BISPHOSPHATE 3-PHOSPHATASE"/>
    <property type="match status" value="1"/>
</dbReference>
<feature type="domain" description="Myotubularin phosphatase" evidence="3">
    <location>
        <begin position="1"/>
        <end position="100"/>
    </location>
</feature>
<sequence length="100" mass="11007">MAVNRPAPTMVSADTEVNNHTSSSSSSAVAATGLQDSPIFLQFLDGVHQLMHQFPSHFEFTPHLLTFLADAAYSAQYGTFICNADYERVMERVKLHTCSV</sequence>
<dbReference type="InterPro" id="IPR030564">
    <property type="entry name" value="Myotubularin"/>
</dbReference>
<proteinExistence type="inferred from homology"/>